<protein>
    <recommendedName>
        <fullName evidence="4">Lmo0937 family membrane protein</fullName>
    </recommendedName>
</protein>
<sequence>MDDGQEGRTMLELIAGVLIVLWVLGLATSTTMGGLIHVLLVIAAVVVLLRVIGGRKVV</sequence>
<dbReference type="EMBL" id="DF820464">
    <property type="protein sequence ID" value="GAK56242.1"/>
    <property type="molecule type" value="Genomic_DNA"/>
</dbReference>
<proteinExistence type="predicted"/>
<evidence type="ECO:0000313" key="3">
    <source>
        <dbReference type="Proteomes" id="UP000030661"/>
    </source>
</evidence>
<keyword evidence="3" id="KW-1185">Reference proteome</keyword>
<keyword evidence="1" id="KW-0472">Membrane</keyword>
<evidence type="ECO:0000256" key="1">
    <source>
        <dbReference type="SAM" id="Phobius"/>
    </source>
</evidence>
<feature type="transmembrane region" description="Helical" evidence="1">
    <location>
        <begin position="34"/>
        <end position="52"/>
    </location>
</feature>
<organism evidence="2 3">
    <name type="scientific">Vecturithrix granuli</name>
    <dbReference type="NCBI Taxonomy" id="1499967"/>
    <lineage>
        <taxon>Bacteria</taxon>
        <taxon>Candidatus Moduliflexota</taxon>
        <taxon>Candidatus Vecturitrichia</taxon>
        <taxon>Candidatus Vecturitrichales</taxon>
        <taxon>Candidatus Vecturitrichaceae</taxon>
        <taxon>Candidatus Vecturithrix</taxon>
    </lineage>
</organism>
<dbReference type="HOGENOM" id="CLU_199613_1_3_0"/>
<evidence type="ECO:0000313" key="2">
    <source>
        <dbReference type="EMBL" id="GAK56242.1"/>
    </source>
</evidence>
<keyword evidence="1" id="KW-0812">Transmembrane</keyword>
<dbReference type="STRING" id="1499967.U27_03204"/>
<dbReference type="InterPro" id="IPR043727">
    <property type="entry name" value="Lmo0937-like"/>
</dbReference>
<gene>
    <name evidence="2" type="ORF">U27_03204</name>
</gene>
<evidence type="ECO:0008006" key="4">
    <source>
        <dbReference type="Google" id="ProtNLM"/>
    </source>
</evidence>
<name>A0A081BV87_VECG1</name>
<dbReference type="Pfam" id="PF18919">
    <property type="entry name" value="DUF5670"/>
    <property type="match status" value="1"/>
</dbReference>
<dbReference type="NCBIfam" id="NF033488">
    <property type="entry name" value="lmo0937_fam_TM"/>
    <property type="match status" value="1"/>
</dbReference>
<reference evidence="2 3" key="1">
    <citation type="journal article" date="2015" name="PeerJ">
        <title>First genomic representation of candidate bacterial phylum KSB3 points to enhanced environmental sensing as a trigger of wastewater bulking.</title>
        <authorList>
            <person name="Sekiguchi Y."/>
            <person name="Ohashi A."/>
            <person name="Parks D.H."/>
            <person name="Yamauchi T."/>
            <person name="Tyson G.W."/>
            <person name="Hugenholtz P."/>
        </authorList>
    </citation>
    <scope>NUCLEOTIDE SEQUENCE [LARGE SCALE GENOMIC DNA]</scope>
</reference>
<keyword evidence="1" id="KW-1133">Transmembrane helix</keyword>
<feature type="transmembrane region" description="Helical" evidence="1">
    <location>
        <begin position="9"/>
        <end position="28"/>
    </location>
</feature>
<dbReference type="AlphaFoldDB" id="A0A081BV87"/>
<dbReference type="Proteomes" id="UP000030661">
    <property type="component" value="Unassembled WGS sequence"/>
</dbReference>
<accession>A0A081BV87</accession>